<keyword evidence="1" id="KW-0472">Membrane</keyword>
<dbReference type="KEGG" id="gni:GNIT_2045"/>
<protein>
    <submittedName>
        <fullName evidence="2">Inner membrane protein YfeZ</fullName>
    </submittedName>
</protein>
<keyword evidence="1" id="KW-0812">Transmembrane</keyword>
<evidence type="ECO:0000313" key="2">
    <source>
        <dbReference type="EMBL" id="AEP30154.1"/>
    </source>
</evidence>
<keyword evidence="1" id="KW-1133">Transmembrane helix</keyword>
<dbReference type="AlphaFoldDB" id="G4QLP8"/>
<dbReference type="eggNOG" id="ENOG503399P">
    <property type="taxonomic scope" value="Bacteria"/>
</dbReference>
<dbReference type="EMBL" id="CP003060">
    <property type="protein sequence ID" value="AEP30154.1"/>
    <property type="molecule type" value="Genomic_DNA"/>
</dbReference>
<name>G4QLP8_GLANF</name>
<gene>
    <name evidence="2" type="ordered locus">GNIT_2045</name>
</gene>
<dbReference type="OrthoDB" id="6314776at2"/>
<sequence length="156" mass="18053">MKLKLPLHKYDEAGRVKPPWLLFLCLCFLARGIVVFIASLSFRQDGGLLLSIFYPLKYQFYLSLLTAIPAIMTLLFVGFRERIWKAGKGAFYIGVPVMLAYLIASDLIIQLYILRAQHFAFAWPTALTLFSALLFAWYLIRSKHMRIMLADWRLNS</sequence>
<dbReference type="Proteomes" id="UP000009282">
    <property type="component" value="Chromosome"/>
</dbReference>
<feature type="transmembrane region" description="Helical" evidence="1">
    <location>
        <begin position="60"/>
        <end position="79"/>
    </location>
</feature>
<dbReference type="InterPro" id="IPR021318">
    <property type="entry name" value="DUF2919"/>
</dbReference>
<reference evidence="2 3" key="1">
    <citation type="journal article" date="2011" name="J. Bacteriol.">
        <title>Complete genome sequence of seawater bacterium Glaciecola nitratireducens FR1064T.</title>
        <authorList>
            <person name="Bian F."/>
            <person name="Qin Q.L."/>
            <person name="Xie B.B."/>
            <person name="Shu Y.L."/>
            <person name="Zhang X.Y."/>
            <person name="Yu Y."/>
            <person name="Chen B."/>
            <person name="Chen X.L."/>
            <person name="Zhou B.C."/>
            <person name="Zhang Y.Z."/>
        </authorList>
    </citation>
    <scope>NUCLEOTIDE SEQUENCE [LARGE SCALE GENOMIC DNA]</scope>
    <source>
        <strain evidence="3">JCM 12485 / KCTC 12276 / FR1064</strain>
    </source>
</reference>
<feature type="transmembrane region" description="Helical" evidence="1">
    <location>
        <begin position="20"/>
        <end position="40"/>
    </location>
</feature>
<proteinExistence type="predicted"/>
<dbReference type="RefSeq" id="WP_014109028.1">
    <property type="nucleotide sequence ID" value="NC_016041.1"/>
</dbReference>
<organism evidence="2 3">
    <name type="scientific">Glaciecola nitratireducens (strain JCM 12485 / KCTC 12276 / FR1064)</name>
    <dbReference type="NCBI Taxonomy" id="1085623"/>
    <lineage>
        <taxon>Bacteria</taxon>
        <taxon>Pseudomonadati</taxon>
        <taxon>Pseudomonadota</taxon>
        <taxon>Gammaproteobacteria</taxon>
        <taxon>Alteromonadales</taxon>
        <taxon>Alteromonadaceae</taxon>
        <taxon>Brumicola</taxon>
    </lineage>
</organism>
<dbReference type="Pfam" id="PF11143">
    <property type="entry name" value="DUF2919"/>
    <property type="match status" value="1"/>
</dbReference>
<feature type="transmembrane region" description="Helical" evidence="1">
    <location>
        <begin position="91"/>
        <end position="113"/>
    </location>
</feature>
<dbReference type="HOGENOM" id="CLU_115420_2_0_6"/>
<evidence type="ECO:0000313" key="3">
    <source>
        <dbReference type="Proteomes" id="UP000009282"/>
    </source>
</evidence>
<evidence type="ECO:0000256" key="1">
    <source>
        <dbReference type="SAM" id="Phobius"/>
    </source>
</evidence>
<keyword evidence="3" id="KW-1185">Reference proteome</keyword>
<accession>G4QLP8</accession>
<feature type="transmembrane region" description="Helical" evidence="1">
    <location>
        <begin position="119"/>
        <end position="140"/>
    </location>
</feature>
<dbReference type="STRING" id="1085623.GNIT_2045"/>